<feature type="region of interest" description="Disordered" evidence="1">
    <location>
        <begin position="934"/>
        <end position="1119"/>
    </location>
</feature>
<evidence type="ECO:0000256" key="1">
    <source>
        <dbReference type="SAM" id="MobiDB-lite"/>
    </source>
</evidence>
<dbReference type="GeneID" id="108743489"/>
<organism evidence="3 4">
    <name type="scientific">Agrilus planipennis</name>
    <name type="common">Emerald ash borer</name>
    <name type="synonym">Agrilus marcopoli</name>
    <dbReference type="NCBI Taxonomy" id="224129"/>
    <lineage>
        <taxon>Eukaryota</taxon>
        <taxon>Metazoa</taxon>
        <taxon>Ecdysozoa</taxon>
        <taxon>Arthropoda</taxon>
        <taxon>Hexapoda</taxon>
        <taxon>Insecta</taxon>
        <taxon>Pterygota</taxon>
        <taxon>Neoptera</taxon>
        <taxon>Endopterygota</taxon>
        <taxon>Coleoptera</taxon>
        <taxon>Polyphaga</taxon>
        <taxon>Elateriformia</taxon>
        <taxon>Buprestoidea</taxon>
        <taxon>Buprestidae</taxon>
        <taxon>Agrilinae</taxon>
        <taxon>Agrilus</taxon>
    </lineage>
</organism>
<dbReference type="GO" id="GO:0003713">
    <property type="term" value="F:transcription coactivator activity"/>
    <property type="evidence" value="ECO:0007669"/>
    <property type="project" value="InterPro"/>
</dbReference>
<dbReference type="Proteomes" id="UP000192223">
    <property type="component" value="Unplaced"/>
</dbReference>
<dbReference type="InterPro" id="IPR026638">
    <property type="entry name" value="NCOA6"/>
</dbReference>
<feature type="region of interest" description="Disordered" evidence="1">
    <location>
        <begin position="557"/>
        <end position="578"/>
    </location>
</feature>
<evidence type="ECO:0000259" key="2">
    <source>
        <dbReference type="Pfam" id="PF13820"/>
    </source>
</evidence>
<dbReference type="KEGG" id="apln:108743489"/>
<gene>
    <name evidence="4" type="primary">LOC108743489</name>
</gene>
<feature type="compositionally biased region" description="Basic and acidic residues" evidence="1">
    <location>
        <begin position="1404"/>
        <end position="1413"/>
    </location>
</feature>
<protein>
    <submittedName>
        <fullName evidence="4">Uncharacterized protein LOC108743489</fullName>
    </submittedName>
</protein>
<evidence type="ECO:0000313" key="3">
    <source>
        <dbReference type="Proteomes" id="UP000192223"/>
    </source>
</evidence>
<feature type="compositionally biased region" description="Basic and acidic residues" evidence="1">
    <location>
        <begin position="620"/>
        <end position="634"/>
    </location>
</feature>
<evidence type="ECO:0000313" key="4">
    <source>
        <dbReference type="RefSeq" id="XP_025833680.1"/>
    </source>
</evidence>
<dbReference type="Pfam" id="PF13820">
    <property type="entry name" value="NCOA6_TRADD-N"/>
    <property type="match status" value="1"/>
</dbReference>
<feature type="compositionally biased region" description="Basic and acidic residues" evidence="1">
    <location>
        <begin position="975"/>
        <end position="995"/>
    </location>
</feature>
<feature type="region of interest" description="Disordered" evidence="1">
    <location>
        <begin position="873"/>
        <end position="899"/>
    </location>
</feature>
<reference evidence="4" key="1">
    <citation type="submission" date="2025-08" db="UniProtKB">
        <authorList>
            <consortium name="RefSeq"/>
        </authorList>
    </citation>
    <scope>IDENTIFICATION</scope>
    <source>
        <tissue evidence="4">Entire body</tissue>
    </source>
</reference>
<dbReference type="OrthoDB" id="5967287at2759"/>
<proteinExistence type="predicted"/>
<dbReference type="RefSeq" id="XP_025833680.1">
    <property type="nucleotide sequence ID" value="XM_025977895.1"/>
</dbReference>
<dbReference type="FunCoup" id="A0A7F5RCL2">
    <property type="interactions" value="259"/>
</dbReference>
<feature type="region of interest" description="Disordered" evidence="1">
    <location>
        <begin position="1359"/>
        <end position="1413"/>
    </location>
</feature>
<name>A0A7F5RCL2_AGRPL</name>
<feature type="compositionally biased region" description="Polar residues" evidence="1">
    <location>
        <begin position="743"/>
        <end position="760"/>
    </location>
</feature>
<feature type="compositionally biased region" description="Polar residues" evidence="1">
    <location>
        <begin position="113"/>
        <end position="129"/>
    </location>
</feature>
<feature type="compositionally biased region" description="Polar residues" evidence="1">
    <location>
        <begin position="934"/>
        <end position="957"/>
    </location>
</feature>
<keyword evidence="3" id="KW-1185">Reference proteome</keyword>
<feature type="compositionally biased region" description="Basic and acidic residues" evidence="1">
    <location>
        <begin position="884"/>
        <end position="899"/>
    </location>
</feature>
<feature type="region of interest" description="Disordered" evidence="1">
    <location>
        <begin position="201"/>
        <end position="226"/>
    </location>
</feature>
<dbReference type="GO" id="GO:0045944">
    <property type="term" value="P:positive regulation of transcription by RNA polymerase II"/>
    <property type="evidence" value="ECO:0007669"/>
    <property type="project" value="TreeGrafter"/>
</dbReference>
<feature type="domain" description="Nuclear receptor coactivator 6 TRADD-N" evidence="2">
    <location>
        <begin position="11"/>
        <end position="132"/>
    </location>
</feature>
<sequence length="1413" mass="151971">MALESDGFSVTTVVTCEGDLLDPSFPKQLRCVLGRLENLLGGHLYVCKLEPWNSVRVTLSIPREAALRLRQLAREGSQQLRALGILSVQVEGDQVISLRLAGPDRQEIVLQTVQQDEGSSSNTNATSDGGLSRLLSGEVQVPTNSVSSDKMQFRSPNVVCPPDSVVPKVPTPGAIQSTLSSSRLQSGPFPFTSMNQAIQSRENSSLGGGGTGGNVSTSTSFTPPPPYPGKHPPVTLSSPLLVNLLQNDGTSATTTTTTKSDVEGSGKIQANGSMLHPNVSKSLTQISTVKSHPPPPSPSSSFAPKTIPSVPARTTGVYSASAVTVQNHIPPPPPPLHPKIVHSQPTVTVNSSLNTDTCYKQLVHHQRINSNSVSASSNNAKVPALVSNSAVVQQQQTTNNSLPDRQCSTMIAKPSAVLQNSGELELSSQSIVANKMPQHTALTSNNNSSSSVSLIQQSSSILDDAKSIAFRSCSPSLMDDLTPTLTDLKESDLDQLLPTLEHDIASSPPELPEVFTDTKDRRKFLINPLTGELELQSSSDESECDPDEQIKNVFTDLPSPAASVSDDDIGSLSNPSTTTMMVTTASNRLPLDATTGTALDHTGSDTTTSAKSSKLKSTKGRPERCIGGRDSPKLKPTEKIKLRLKLEKSEPVSSGYKVDVSFINTPPKKATTSNVIATGEELRVPPLHISLRGRNHVVINNKKKVKTNADGNLNKPKVRKAQIEFKPRKVGESDMESDDRSLSPLNKTNSSGDFANTSNIPPDHTKTSALDSRKIRKIKSVQEHREQNLLTGGHLVDRSKEYEHQVVYNTHFKEKLKERRGSDSELAHSAKRLLDNNGLISVDKKRRLSQTDHFDESHQSLVVGSTNIGTVSTLSPKPKKEKLKAKDGNSKGKEIDRSKSYAKNVADKLASKQVALPTGEIDMEAKFKQRLLENTTTSDKVHNNNRSYRTTENSNLQKTDDETENLVPILPNPIPHKDKPPEIIDQKADLTEKQASRSPTSGGQGEDSGIESMDALSEKSPNQAGQSPHGENKNQVPDILTDIEAQLAKMEGLNGEEDMNENKQDGTTKLEQCCGLTPSSVSVVPEQQSKETPGTGVDLIPDGKDDDLDPLPVRVTPPLYTYSNAEKSVTVRNDAESPTFDSDSNSCPVALKSKSLLEQLLIDIPDSQTPSSPSPVTRSLRTRACSKLNSPELLNSPPVSRDNQKLKNVVASVPVATAATPAVAKRKRHESENSINADDASVRSNSKKTRKCSENATELIKACMGVETPTKSTIPVVVVGREKKITTTMTTTTTTAGSGGGNSGRLIADESSDSDEPLIEVAGKVRKNNNIASSGVSVGITPKTKTKLATSIQTPATTINKTGSINTRRSVRATPALNTRSKGDRVQPDAEVLRRKTRSSVTEGESKRRKDVK</sequence>
<dbReference type="InterPro" id="IPR032715">
    <property type="entry name" value="NCOA6_TRADD-N"/>
</dbReference>
<dbReference type="PANTHER" id="PTHR15690">
    <property type="entry name" value="NUCLEAR RECEPTOR COACTIVATOR 6"/>
    <property type="match status" value="1"/>
</dbReference>
<dbReference type="PANTHER" id="PTHR15690:SF0">
    <property type="entry name" value="NUCLEAR RECEPTOR COACTIVATOR 6"/>
    <property type="match status" value="1"/>
</dbReference>
<feature type="compositionally biased region" description="Basic and acidic residues" evidence="1">
    <location>
        <begin position="1381"/>
        <end position="1394"/>
    </location>
</feature>
<dbReference type="InParanoid" id="A0A7F5RCL2"/>
<dbReference type="GO" id="GO:0005667">
    <property type="term" value="C:transcription regulator complex"/>
    <property type="evidence" value="ECO:0007669"/>
    <property type="project" value="TreeGrafter"/>
</dbReference>
<feature type="region of interest" description="Disordered" evidence="1">
    <location>
        <begin position="1219"/>
        <end position="1250"/>
    </location>
</feature>
<accession>A0A7F5RCL2</accession>
<feature type="compositionally biased region" description="Polar residues" evidence="1">
    <location>
        <begin position="1359"/>
        <end position="1368"/>
    </location>
</feature>
<feature type="region of interest" description="Disordered" evidence="1">
    <location>
        <begin position="593"/>
        <end position="634"/>
    </location>
</feature>
<dbReference type="GO" id="GO:0035097">
    <property type="term" value="C:histone methyltransferase complex"/>
    <property type="evidence" value="ECO:0007669"/>
    <property type="project" value="TreeGrafter"/>
</dbReference>
<feature type="region of interest" description="Disordered" evidence="1">
    <location>
        <begin position="725"/>
        <end position="770"/>
    </location>
</feature>
<feature type="region of interest" description="Disordered" evidence="1">
    <location>
        <begin position="113"/>
        <end position="136"/>
    </location>
</feature>
<feature type="region of interest" description="Disordered" evidence="1">
    <location>
        <begin position="287"/>
        <end position="307"/>
    </location>
</feature>